<dbReference type="PANTHER" id="PTHR39596:SF2">
    <property type="entry name" value="HET DOMAIN PROTEIN (AFU_ORTHOLOGUE AFUA_1G17550)-RELATED"/>
    <property type="match status" value="1"/>
</dbReference>
<sequence length="125" mass="14235">MAIIYVRDDMSLAIRLVCYGFWNIAVKRDDPQTQTRHVAQWMFTGEIETKRMVAEGWCPLEAAKCRVAGGGVDTPAYLLQLMRVKPGWNKITHKSCNNTECVANNVDESQYVTRHVQEDCTCSHL</sequence>
<reference evidence="1" key="1">
    <citation type="submission" date="2015-06" db="EMBL/GenBank/DDBJ databases">
        <authorList>
            <person name="Nguyen H."/>
        </authorList>
    </citation>
    <scope>NUCLEOTIDE SEQUENCE</scope>
    <source>
        <strain evidence="1">DAOM 180753</strain>
    </source>
</reference>
<protein>
    <submittedName>
        <fullName evidence="1">Uncharacterized protein</fullName>
    </submittedName>
</protein>
<organism evidence="1 2">
    <name type="scientific">Penicillium thymicola</name>
    <dbReference type="NCBI Taxonomy" id="293382"/>
    <lineage>
        <taxon>Eukaryota</taxon>
        <taxon>Fungi</taxon>
        <taxon>Dikarya</taxon>
        <taxon>Ascomycota</taxon>
        <taxon>Pezizomycotina</taxon>
        <taxon>Eurotiomycetes</taxon>
        <taxon>Eurotiomycetidae</taxon>
        <taxon>Eurotiales</taxon>
        <taxon>Aspergillaceae</taxon>
        <taxon>Penicillium</taxon>
    </lineage>
</organism>
<dbReference type="EMBL" id="LACB01000072">
    <property type="protein sequence ID" value="KAJ9489854.1"/>
    <property type="molecule type" value="Genomic_DNA"/>
</dbReference>
<comment type="caution">
    <text evidence="1">The sequence shown here is derived from an EMBL/GenBank/DDBJ whole genome shotgun (WGS) entry which is preliminary data.</text>
</comment>
<reference evidence="1" key="2">
    <citation type="journal article" date="2016" name="Fungal Biol.">
        <title>Ochratoxin A production by Penicillium thymicola.</title>
        <authorList>
            <person name="Nguyen H.D.T."/>
            <person name="McMullin D.R."/>
            <person name="Ponomareva E."/>
            <person name="Riley R."/>
            <person name="Pomraning K.R."/>
            <person name="Baker S.E."/>
            <person name="Seifert K.A."/>
        </authorList>
    </citation>
    <scope>NUCLEOTIDE SEQUENCE</scope>
    <source>
        <strain evidence="1">DAOM 180753</strain>
    </source>
</reference>
<keyword evidence="2" id="KW-1185">Reference proteome</keyword>
<evidence type="ECO:0000313" key="2">
    <source>
        <dbReference type="Proteomes" id="UP001227192"/>
    </source>
</evidence>
<name>A0AAI9XAU1_PENTH</name>
<proteinExistence type="predicted"/>
<gene>
    <name evidence="1" type="ORF">VN97_g3389</name>
</gene>
<dbReference type="PANTHER" id="PTHR39596">
    <property type="match status" value="1"/>
</dbReference>
<evidence type="ECO:0000313" key="1">
    <source>
        <dbReference type="EMBL" id="KAJ9489854.1"/>
    </source>
</evidence>
<dbReference type="Proteomes" id="UP001227192">
    <property type="component" value="Unassembled WGS sequence"/>
</dbReference>
<dbReference type="AlphaFoldDB" id="A0AAI9XAU1"/>
<accession>A0AAI9XAU1</accession>